<dbReference type="InterPro" id="IPR001322">
    <property type="entry name" value="Lamin_tail_dom"/>
</dbReference>
<dbReference type="GO" id="GO:0007097">
    <property type="term" value="P:nuclear migration"/>
    <property type="evidence" value="ECO:0007669"/>
    <property type="project" value="TreeGrafter"/>
</dbReference>
<comment type="similarity">
    <text evidence="5">Belongs to the intermediate filament family.</text>
</comment>
<feature type="domain" description="IF rod" evidence="9">
    <location>
        <begin position="108"/>
        <end position="467"/>
    </location>
</feature>
<sequence length="644" mass="73502">MFSVLSDMVSVVKSSSCHSTRTSSTRDLLTRNKRKMSLAKEKDDLRNLNDRFAAYIEKVRNLEEENKKLKNKACLLSKMATTVISPRTPASSARVEVASPTKMTRIQEKEELQHLNDRLAVYIDRVKFLEETNSKLTAEITVITSKKQTEIETVRNSLEAELRDVRRLLDEVAKDKAREQIENKKNSALVEEFKKKFEKEAAAHKNSEDALKASQRKLYDRDAQLANVNQEAKKLEAVIQDLRKECQELKDALESAKYALEQETLSRVDLENKLQSKEEELNFKKEMYSKEMIEIRSQLQSVESQRSKIEAEAKNRYEGILSEKLHELREMFDSEARQYKDETDGLYGAKYDELQRMNAKDLEELTLIREEKRTLSITVENIKSELNQLQSKNSSLLQRIEDLESLRASDQKIADEAIANRDAQIKELRKRIDAQLREYEDLMGVKTALDLEILTYRKMLEGEESRLNITPPASPVFGASAKSGRRAAKRIRTDEETVETKYSNKGYIQIKEASTDGTFVKLFNSGANDMPLGGWSLERSVDGEPPVIYKFTPKYVLKSGFYVTIWASQGGGQHKPPSELVFRQKASWGVGKETKTVLKDADGQEAASATIEEVSIRTDEIDSRRQSMMSGQREGETSKGCVIQ</sequence>
<evidence type="ECO:0000256" key="7">
    <source>
        <dbReference type="SAM" id="MobiDB-lite"/>
    </source>
</evidence>
<dbReference type="GO" id="GO:0090435">
    <property type="term" value="P:protein localization to nuclear envelope"/>
    <property type="evidence" value="ECO:0007669"/>
    <property type="project" value="TreeGrafter"/>
</dbReference>
<comment type="subcellular location">
    <subcellularLocation>
        <location evidence="1">Nucleus</location>
    </subcellularLocation>
</comment>
<dbReference type="AlphaFoldDB" id="A0AAU9X774"/>
<dbReference type="Gene3D" id="2.60.40.1260">
    <property type="entry name" value="Lamin Tail domain"/>
    <property type="match status" value="1"/>
</dbReference>
<dbReference type="EMBL" id="CALNXJ010000032">
    <property type="protein sequence ID" value="CAH3138822.1"/>
    <property type="molecule type" value="Genomic_DNA"/>
</dbReference>
<dbReference type="InterPro" id="IPR036415">
    <property type="entry name" value="Lamin_tail_dom_sf"/>
</dbReference>
<proteinExistence type="inferred from homology"/>
<evidence type="ECO:0000256" key="2">
    <source>
        <dbReference type="ARBA" id="ARBA00022754"/>
    </source>
</evidence>
<evidence type="ECO:0008006" key="12">
    <source>
        <dbReference type="Google" id="ProtNLM"/>
    </source>
</evidence>
<evidence type="ECO:0000256" key="3">
    <source>
        <dbReference type="ARBA" id="ARBA00023054"/>
    </source>
</evidence>
<dbReference type="GO" id="GO:0051664">
    <property type="term" value="P:nuclear pore localization"/>
    <property type="evidence" value="ECO:0007669"/>
    <property type="project" value="TreeGrafter"/>
</dbReference>
<dbReference type="SUPFAM" id="SSF74853">
    <property type="entry name" value="Lamin A/C globular tail domain"/>
    <property type="match status" value="1"/>
</dbReference>
<dbReference type="PROSITE" id="PS51842">
    <property type="entry name" value="IF_ROD_2"/>
    <property type="match status" value="1"/>
</dbReference>
<feature type="coiled-coil region" evidence="6">
    <location>
        <begin position="372"/>
        <end position="445"/>
    </location>
</feature>
<dbReference type="InterPro" id="IPR039008">
    <property type="entry name" value="IF_rod_dom"/>
</dbReference>
<keyword evidence="11" id="KW-1185">Reference proteome</keyword>
<accession>A0AAU9X774</accession>
<evidence type="ECO:0000313" key="11">
    <source>
        <dbReference type="Proteomes" id="UP001159428"/>
    </source>
</evidence>
<protein>
    <recommendedName>
        <fullName evidence="12">Lamin Dm0</fullName>
    </recommendedName>
</protein>
<evidence type="ECO:0000256" key="4">
    <source>
        <dbReference type="ARBA" id="ARBA00023242"/>
    </source>
</evidence>
<dbReference type="PROSITE" id="PS00226">
    <property type="entry name" value="IF_ROD_1"/>
    <property type="match status" value="1"/>
</dbReference>
<gene>
    <name evidence="10" type="ORF">PMEA_00018618</name>
</gene>
<dbReference type="PROSITE" id="PS51841">
    <property type="entry name" value="LTD"/>
    <property type="match status" value="1"/>
</dbReference>
<evidence type="ECO:0000259" key="8">
    <source>
        <dbReference type="PROSITE" id="PS51841"/>
    </source>
</evidence>
<comment type="caution">
    <text evidence="10">The sequence shown here is derived from an EMBL/GenBank/DDBJ whole genome shotgun (WGS) entry which is preliminary data.</text>
</comment>
<keyword evidence="4" id="KW-0539">Nucleus</keyword>
<reference evidence="10 11" key="1">
    <citation type="submission" date="2022-05" db="EMBL/GenBank/DDBJ databases">
        <authorList>
            <consortium name="Genoscope - CEA"/>
            <person name="William W."/>
        </authorList>
    </citation>
    <scope>NUCLEOTIDE SEQUENCE [LARGE SCALE GENOMIC DNA]</scope>
</reference>
<organism evidence="10 11">
    <name type="scientific">Pocillopora meandrina</name>
    <dbReference type="NCBI Taxonomy" id="46732"/>
    <lineage>
        <taxon>Eukaryota</taxon>
        <taxon>Metazoa</taxon>
        <taxon>Cnidaria</taxon>
        <taxon>Anthozoa</taxon>
        <taxon>Hexacorallia</taxon>
        <taxon>Scleractinia</taxon>
        <taxon>Astrocoeniina</taxon>
        <taxon>Pocilloporidae</taxon>
        <taxon>Pocillopora</taxon>
    </lineage>
</organism>
<evidence type="ECO:0000259" key="9">
    <source>
        <dbReference type="PROSITE" id="PS51842"/>
    </source>
</evidence>
<dbReference type="Gene3D" id="1.20.5.1160">
    <property type="entry name" value="Vasodilator-stimulated phosphoprotein"/>
    <property type="match status" value="2"/>
</dbReference>
<dbReference type="Pfam" id="PF00932">
    <property type="entry name" value="LTD"/>
    <property type="match status" value="1"/>
</dbReference>
<dbReference type="PANTHER" id="PTHR45721">
    <property type="entry name" value="LAMIN DM0-RELATED"/>
    <property type="match status" value="1"/>
</dbReference>
<evidence type="ECO:0000256" key="5">
    <source>
        <dbReference type="RuleBase" id="RU000685"/>
    </source>
</evidence>
<feature type="domain" description="LTD" evidence="8">
    <location>
        <begin position="496"/>
        <end position="618"/>
    </location>
</feature>
<dbReference type="InterPro" id="IPR018039">
    <property type="entry name" value="IF_conserved"/>
</dbReference>
<dbReference type="PANTHER" id="PTHR45721:SF11">
    <property type="entry name" value="LAMIN DM0-RELATED"/>
    <property type="match status" value="1"/>
</dbReference>
<keyword evidence="3 6" id="KW-0175">Coiled coil</keyword>
<evidence type="ECO:0000256" key="1">
    <source>
        <dbReference type="ARBA" id="ARBA00004123"/>
    </source>
</evidence>
<keyword evidence="2 5" id="KW-0403">Intermediate filament</keyword>
<dbReference type="Gene3D" id="1.20.5.170">
    <property type="match status" value="1"/>
</dbReference>
<dbReference type="Pfam" id="PF00038">
    <property type="entry name" value="Filament"/>
    <property type="match status" value="2"/>
</dbReference>
<feature type="coiled-coil region" evidence="6">
    <location>
        <begin position="225"/>
        <end position="312"/>
    </location>
</feature>
<feature type="region of interest" description="Disordered" evidence="7">
    <location>
        <begin position="622"/>
        <end position="644"/>
    </location>
</feature>
<dbReference type="Proteomes" id="UP001159428">
    <property type="component" value="Unassembled WGS sequence"/>
</dbReference>
<evidence type="ECO:0000313" key="10">
    <source>
        <dbReference type="EMBL" id="CAH3138822.1"/>
    </source>
</evidence>
<name>A0AAU9X774_9CNID</name>
<dbReference type="SMART" id="SM01391">
    <property type="entry name" value="Filament"/>
    <property type="match status" value="1"/>
</dbReference>
<dbReference type="GO" id="GO:0005200">
    <property type="term" value="F:structural constituent of cytoskeleton"/>
    <property type="evidence" value="ECO:0007669"/>
    <property type="project" value="TreeGrafter"/>
</dbReference>
<feature type="coiled-coil region" evidence="6">
    <location>
        <begin position="38"/>
        <end position="72"/>
    </location>
</feature>
<dbReference type="GO" id="GO:0031507">
    <property type="term" value="P:heterochromatin formation"/>
    <property type="evidence" value="ECO:0007669"/>
    <property type="project" value="TreeGrafter"/>
</dbReference>
<dbReference type="GO" id="GO:0005652">
    <property type="term" value="C:nuclear lamina"/>
    <property type="evidence" value="ECO:0007669"/>
    <property type="project" value="TreeGrafter"/>
</dbReference>
<feature type="coiled-coil region" evidence="6">
    <location>
        <begin position="112"/>
        <end position="175"/>
    </location>
</feature>
<evidence type="ECO:0000256" key="6">
    <source>
        <dbReference type="SAM" id="Coils"/>
    </source>
</evidence>
<dbReference type="GO" id="GO:0006998">
    <property type="term" value="P:nuclear envelope organization"/>
    <property type="evidence" value="ECO:0007669"/>
    <property type="project" value="TreeGrafter"/>
</dbReference>
<dbReference type="SUPFAM" id="SSF64593">
    <property type="entry name" value="Intermediate filament protein, coiled coil region"/>
    <property type="match status" value="3"/>
</dbReference>
<dbReference type="GO" id="GO:0005882">
    <property type="term" value="C:intermediate filament"/>
    <property type="evidence" value="ECO:0007669"/>
    <property type="project" value="UniProtKB-KW"/>
</dbReference>